<feature type="non-terminal residue" evidence="2">
    <location>
        <position position="1"/>
    </location>
</feature>
<feature type="region of interest" description="Disordered" evidence="1">
    <location>
        <begin position="78"/>
        <end position="150"/>
    </location>
</feature>
<sequence length="150" mass="16766">YPKPDTTVSLHNVPLMMPLSVVSLPANDCDLLRNWASAYGAAVRQRTVRQETTMAKHGTLPEYLYQRHLEVGDKVNLNFGVDEDEGPREDLNEREVSEEASVSSEGQQEFDESNDEEVEVSADDNNSQGQQDELGASTNFLFGARSRYGR</sequence>
<dbReference type="EMBL" id="CALNXK010000028">
    <property type="protein sequence ID" value="CAH3115609.1"/>
    <property type="molecule type" value="Genomic_DNA"/>
</dbReference>
<accession>A0ABN8NRF8</accession>
<evidence type="ECO:0000313" key="2">
    <source>
        <dbReference type="EMBL" id="CAH3115609.1"/>
    </source>
</evidence>
<evidence type="ECO:0000256" key="1">
    <source>
        <dbReference type="SAM" id="MobiDB-lite"/>
    </source>
</evidence>
<comment type="caution">
    <text evidence="2">The sequence shown here is derived from an EMBL/GenBank/DDBJ whole genome shotgun (WGS) entry which is preliminary data.</text>
</comment>
<feature type="non-terminal residue" evidence="2">
    <location>
        <position position="150"/>
    </location>
</feature>
<gene>
    <name evidence="2" type="ORF">PLOB_00023457</name>
</gene>
<name>A0ABN8NRF8_9CNID</name>
<feature type="compositionally biased region" description="Acidic residues" evidence="1">
    <location>
        <begin position="108"/>
        <end position="122"/>
    </location>
</feature>
<organism evidence="2 3">
    <name type="scientific">Porites lobata</name>
    <dbReference type="NCBI Taxonomy" id="104759"/>
    <lineage>
        <taxon>Eukaryota</taxon>
        <taxon>Metazoa</taxon>
        <taxon>Cnidaria</taxon>
        <taxon>Anthozoa</taxon>
        <taxon>Hexacorallia</taxon>
        <taxon>Scleractinia</taxon>
        <taxon>Fungiina</taxon>
        <taxon>Poritidae</taxon>
        <taxon>Porites</taxon>
    </lineage>
</organism>
<feature type="compositionally biased region" description="Polar residues" evidence="1">
    <location>
        <begin position="123"/>
        <end position="140"/>
    </location>
</feature>
<proteinExistence type="predicted"/>
<reference evidence="2 3" key="1">
    <citation type="submission" date="2022-05" db="EMBL/GenBank/DDBJ databases">
        <authorList>
            <consortium name="Genoscope - CEA"/>
            <person name="William W."/>
        </authorList>
    </citation>
    <scope>NUCLEOTIDE SEQUENCE [LARGE SCALE GENOMIC DNA]</scope>
</reference>
<protein>
    <submittedName>
        <fullName evidence="2">Uncharacterized protein</fullName>
    </submittedName>
</protein>
<feature type="compositionally biased region" description="Basic and acidic residues" evidence="1">
    <location>
        <begin position="88"/>
        <end position="97"/>
    </location>
</feature>
<keyword evidence="3" id="KW-1185">Reference proteome</keyword>
<dbReference type="Proteomes" id="UP001159405">
    <property type="component" value="Unassembled WGS sequence"/>
</dbReference>
<evidence type="ECO:0000313" key="3">
    <source>
        <dbReference type="Proteomes" id="UP001159405"/>
    </source>
</evidence>